<dbReference type="EMBL" id="JAPUUL010002172">
    <property type="protein sequence ID" value="KAJ8125798.1"/>
    <property type="molecule type" value="Genomic_DNA"/>
</dbReference>
<gene>
    <name evidence="1" type="ORF">O1611_g7840</name>
</gene>
<evidence type="ECO:0000313" key="1">
    <source>
        <dbReference type="EMBL" id="KAJ8125798.1"/>
    </source>
</evidence>
<reference evidence="1" key="1">
    <citation type="submission" date="2022-12" db="EMBL/GenBank/DDBJ databases">
        <title>Genome Sequence of Lasiodiplodia mahajangana.</title>
        <authorList>
            <person name="Buettner E."/>
        </authorList>
    </citation>
    <scope>NUCLEOTIDE SEQUENCE</scope>
    <source>
        <strain evidence="1">VT137</strain>
    </source>
</reference>
<sequence>MRKKSKKTDSGQWKLFGDNVGQFIKWFSSQIRPPWVHFYVRRGRYIEPSGDDERQPLNIKALGAYISTGRDKMARDGRTERAVWFHLSADPGTPAYISGDITGQLLASNRTGIEPDFNAIRTWHKRCRLNHPKCRVTLSGSETFNVEAVSLPSRCIHIESENGQVKECTLRETQGQTGKYIALSHRWCADTELVRTLKGNYDCRTKKCTTASCQGCQTPMATTLFRHAWELAAKLSVDYVWIDSLCIIQDDADDWKRESAKMADYYQHAWLTIAATRTRNDGGLFGELETKDLARVTRLPYRDRHGSQKGYFYLQCPGGKAISRDYKNAVSRSELLRRGWVYQEWLLSRRILAFADFGLFLHCETGHPKSLSGDDVRFIRDNEDVDEWRSAESPDKSFKSSITPNFSSLKNIVSSWRKVIEEYSRLELTKLTEDRLVALSGIASEYGRAVETQQRKTQGANNDDKTPRYTYICGSWFPEVVDLLWEQVEPGERIRAKGMPTWSWTSMGTKITAASGDDIISGLAVRWSNSYRSAADCVLEECK</sequence>
<comment type="caution">
    <text evidence="1">The sequence shown here is derived from an EMBL/GenBank/DDBJ whole genome shotgun (WGS) entry which is preliminary data.</text>
</comment>
<proteinExistence type="predicted"/>
<protein>
    <submittedName>
        <fullName evidence="1">Uncharacterized protein</fullName>
    </submittedName>
</protein>
<accession>A0ACC2JEY7</accession>
<keyword evidence="2" id="KW-1185">Reference proteome</keyword>
<dbReference type="Proteomes" id="UP001153332">
    <property type="component" value="Unassembled WGS sequence"/>
</dbReference>
<evidence type="ECO:0000313" key="2">
    <source>
        <dbReference type="Proteomes" id="UP001153332"/>
    </source>
</evidence>
<name>A0ACC2JEY7_9PEZI</name>
<organism evidence="1 2">
    <name type="scientific">Lasiodiplodia mahajangana</name>
    <dbReference type="NCBI Taxonomy" id="1108764"/>
    <lineage>
        <taxon>Eukaryota</taxon>
        <taxon>Fungi</taxon>
        <taxon>Dikarya</taxon>
        <taxon>Ascomycota</taxon>
        <taxon>Pezizomycotina</taxon>
        <taxon>Dothideomycetes</taxon>
        <taxon>Dothideomycetes incertae sedis</taxon>
        <taxon>Botryosphaeriales</taxon>
        <taxon>Botryosphaeriaceae</taxon>
        <taxon>Lasiodiplodia</taxon>
    </lineage>
</organism>